<keyword evidence="1" id="KW-0732">Signal</keyword>
<evidence type="ECO:0000259" key="2">
    <source>
        <dbReference type="Pfam" id="PF07583"/>
    </source>
</evidence>
<proteinExistence type="predicted"/>
<sequence length="557" mass="64137" precursor="true">MMRTRWNGLWRTVATLVGATCLLTSSLSAAPQRDGAEAFTTGSSDPIIDYINERIRTVWEENEVKPSPHADDAEWLRRVYLDIVGHIPSGSELEAFLADEDPGKRARVIEELLEHPDYVRNFTTTWTNLALGRATPDRTSRPGMEKFFRESFARNRPWNEIVYDLMTAEGHFEENGAVNFLLGQLQGNPNSDDYAVEATARTTRLLLGLQIQCTQCHNHPFNRWEQNQFWEFNSFLRQIRRLDHDKYDPESGQMVDDYSELVFRDFTGPVYFETRSGLMKVAYPIYFDREVDANAGTNRREELARLMTEDDPNQWIARAMVNRMWGHFFGYGFTRPVDDMGPHNPPSHPELLDRLTDEFVKSGYDVKQLVRWICNSEAYNLTSTFNPDNEFDNPAAGEVPLFSHMYVKTLNAEQLYDSLLVATNAHQSGQSGYEQSERQRQRWLRDFLRIFGGNEEDEPTLFSGSIPQALLMMNGELVNKAISAEKGSYLYTVLADSRLRNDSARVQRLYQAALGRTPSRFELSKIQQLIRGNPDKVAAYQDLYWALLNSNEFIVNH</sequence>
<dbReference type="PANTHER" id="PTHR35889">
    <property type="entry name" value="CYCLOINULO-OLIGOSACCHARIDE FRUCTANOTRANSFERASE-RELATED"/>
    <property type="match status" value="1"/>
</dbReference>
<feature type="domain" description="DUF1553" evidence="3">
    <location>
        <begin position="299"/>
        <end position="529"/>
    </location>
</feature>
<name>A0A517Z520_9PLAN</name>
<evidence type="ECO:0000313" key="4">
    <source>
        <dbReference type="EMBL" id="QDU37576.1"/>
    </source>
</evidence>
<evidence type="ECO:0000313" key="5">
    <source>
        <dbReference type="Proteomes" id="UP000320496"/>
    </source>
</evidence>
<dbReference type="Pfam" id="PF07587">
    <property type="entry name" value="PSD1"/>
    <property type="match status" value="1"/>
</dbReference>
<dbReference type="InterPro" id="IPR022655">
    <property type="entry name" value="DUF1553"/>
</dbReference>
<reference evidence="4 5" key="1">
    <citation type="submission" date="2019-02" db="EMBL/GenBank/DDBJ databases">
        <title>Deep-cultivation of Planctomycetes and their phenomic and genomic characterization uncovers novel biology.</title>
        <authorList>
            <person name="Wiegand S."/>
            <person name="Jogler M."/>
            <person name="Boedeker C."/>
            <person name="Pinto D."/>
            <person name="Vollmers J."/>
            <person name="Rivas-Marin E."/>
            <person name="Kohn T."/>
            <person name="Peeters S.H."/>
            <person name="Heuer A."/>
            <person name="Rast P."/>
            <person name="Oberbeckmann S."/>
            <person name="Bunk B."/>
            <person name="Jeske O."/>
            <person name="Meyerdierks A."/>
            <person name="Storesund J.E."/>
            <person name="Kallscheuer N."/>
            <person name="Luecker S."/>
            <person name="Lage O.M."/>
            <person name="Pohl T."/>
            <person name="Merkel B.J."/>
            <person name="Hornburger P."/>
            <person name="Mueller R.-W."/>
            <person name="Bruemmer F."/>
            <person name="Labrenz M."/>
            <person name="Spormann A.M."/>
            <person name="Op den Camp H."/>
            <person name="Overmann J."/>
            <person name="Amann R."/>
            <person name="Jetten M.S.M."/>
            <person name="Mascher T."/>
            <person name="Medema M.H."/>
            <person name="Devos D.P."/>
            <person name="Kaster A.-K."/>
            <person name="Ovreas L."/>
            <person name="Rohde M."/>
            <person name="Galperin M.Y."/>
            <person name="Jogler C."/>
        </authorList>
    </citation>
    <scope>NUCLEOTIDE SEQUENCE [LARGE SCALE GENOMIC DNA]</scope>
    <source>
        <strain evidence="4 5">Mal4</strain>
    </source>
</reference>
<dbReference type="Proteomes" id="UP000320496">
    <property type="component" value="Chromosome"/>
</dbReference>
<accession>A0A517Z520</accession>
<evidence type="ECO:0008006" key="6">
    <source>
        <dbReference type="Google" id="ProtNLM"/>
    </source>
</evidence>
<dbReference type="OrthoDB" id="289126at2"/>
<keyword evidence="5" id="KW-1185">Reference proteome</keyword>
<feature type="domain" description="DUF1549" evidence="2">
    <location>
        <begin position="51"/>
        <end position="240"/>
    </location>
</feature>
<dbReference type="KEGG" id="mri:Mal4_18910"/>
<dbReference type="InterPro" id="IPR011444">
    <property type="entry name" value="DUF1549"/>
</dbReference>
<protein>
    <recommendedName>
        <fullName evidence="6">DUF1549 domain-containing protein</fullName>
    </recommendedName>
</protein>
<dbReference type="PANTHER" id="PTHR35889:SF3">
    <property type="entry name" value="F-BOX DOMAIN-CONTAINING PROTEIN"/>
    <property type="match status" value="1"/>
</dbReference>
<feature type="signal peptide" evidence="1">
    <location>
        <begin position="1"/>
        <end position="29"/>
    </location>
</feature>
<evidence type="ECO:0000256" key="1">
    <source>
        <dbReference type="SAM" id="SignalP"/>
    </source>
</evidence>
<dbReference type="RefSeq" id="WP_145368497.1">
    <property type="nucleotide sequence ID" value="NZ_CP036275.1"/>
</dbReference>
<dbReference type="EMBL" id="CP036275">
    <property type="protein sequence ID" value="QDU37576.1"/>
    <property type="molecule type" value="Genomic_DNA"/>
</dbReference>
<dbReference type="Pfam" id="PF07583">
    <property type="entry name" value="PSCyt2"/>
    <property type="match status" value="1"/>
</dbReference>
<organism evidence="4 5">
    <name type="scientific">Maioricimonas rarisocia</name>
    <dbReference type="NCBI Taxonomy" id="2528026"/>
    <lineage>
        <taxon>Bacteria</taxon>
        <taxon>Pseudomonadati</taxon>
        <taxon>Planctomycetota</taxon>
        <taxon>Planctomycetia</taxon>
        <taxon>Planctomycetales</taxon>
        <taxon>Planctomycetaceae</taxon>
        <taxon>Maioricimonas</taxon>
    </lineage>
</organism>
<dbReference type="AlphaFoldDB" id="A0A517Z520"/>
<gene>
    <name evidence="4" type="ORF">Mal4_18910</name>
</gene>
<evidence type="ECO:0000259" key="3">
    <source>
        <dbReference type="Pfam" id="PF07587"/>
    </source>
</evidence>
<feature type="chain" id="PRO_5022222440" description="DUF1549 domain-containing protein" evidence="1">
    <location>
        <begin position="30"/>
        <end position="557"/>
    </location>
</feature>